<dbReference type="GO" id="GO:0016301">
    <property type="term" value="F:kinase activity"/>
    <property type="evidence" value="ECO:0007669"/>
    <property type="project" value="UniProtKB-KW"/>
</dbReference>
<dbReference type="Gene3D" id="3.90.176.10">
    <property type="entry name" value="Toxin ADP-ribosyltransferase, Chain A, domain 1"/>
    <property type="match status" value="1"/>
</dbReference>
<dbReference type="SUPFAM" id="SSF56399">
    <property type="entry name" value="ADP-ribosylation"/>
    <property type="match status" value="1"/>
</dbReference>
<comment type="similarity">
    <text evidence="1 6">Belongs to the Arg-specific ADP-ribosyltransferase family.</text>
</comment>
<dbReference type="InterPro" id="IPR000768">
    <property type="entry name" value="ART"/>
</dbReference>
<evidence type="ECO:0000313" key="7">
    <source>
        <dbReference type="EMBL" id="EMP25251.1"/>
    </source>
</evidence>
<reference evidence="8" key="1">
    <citation type="journal article" date="2013" name="Nat. Genet.">
        <title>The draft genomes of soft-shell turtle and green sea turtle yield insights into the development and evolution of the turtle-specific body plan.</title>
        <authorList>
            <person name="Wang Z."/>
            <person name="Pascual-Anaya J."/>
            <person name="Zadissa A."/>
            <person name="Li W."/>
            <person name="Niimura Y."/>
            <person name="Huang Z."/>
            <person name="Li C."/>
            <person name="White S."/>
            <person name="Xiong Z."/>
            <person name="Fang D."/>
            <person name="Wang B."/>
            <person name="Ming Y."/>
            <person name="Chen Y."/>
            <person name="Zheng Y."/>
            <person name="Kuraku S."/>
            <person name="Pignatelli M."/>
            <person name="Herrero J."/>
            <person name="Beal K."/>
            <person name="Nozawa M."/>
            <person name="Li Q."/>
            <person name="Wang J."/>
            <person name="Zhang H."/>
            <person name="Yu L."/>
            <person name="Shigenobu S."/>
            <person name="Wang J."/>
            <person name="Liu J."/>
            <person name="Flicek P."/>
            <person name="Searle S."/>
            <person name="Wang J."/>
            <person name="Kuratani S."/>
            <person name="Yin Y."/>
            <person name="Aken B."/>
            <person name="Zhang G."/>
            <person name="Irie N."/>
        </authorList>
    </citation>
    <scope>NUCLEOTIDE SEQUENCE [LARGE SCALE GENOMIC DNA]</scope>
</reference>
<dbReference type="AlphaFoldDB" id="M7AJJ5"/>
<evidence type="ECO:0000313" key="8">
    <source>
        <dbReference type="Proteomes" id="UP000031443"/>
    </source>
</evidence>
<sequence>MAASPETAPPESPDITMVTQQLSKSQVEDLLPPVFSVTPKGSGAGYGVGFDLEEFLNQSFDMVGENRDRFLSIQEILTVSQTSLEARIQAAKSLQEQRAQKAPEIAPSPKEVRTAEGNPILNLASNSLDDVHRGWVKAMKRRLPSLLEEELEENQHFHEAWDQAKEMWLQMENQAIFP</sequence>
<dbReference type="EC" id="2.4.2.31" evidence="6"/>
<accession>M7AJJ5</accession>
<protein>
    <recommendedName>
        <fullName evidence="6">NAD(P)(+)--arginine ADP-ribosyltransferase</fullName>
        <ecNumber evidence="6">2.4.2.31</ecNumber>
    </recommendedName>
    <alternativeName>
        <fullName evidence="6">Mono(ADP-ribosyl)transferase</fullName>
    </alternativeName>
</protein>
<evidence type="ECO:0000256" key="5">
    <source>
        <dbReference type="ARBA" id="ARBA00047597"/>
    </source>
</evidence>
<dbReference type="Proteomes" id="UP000031443">
    <property type="component" value="Unassembled WGS sequence"/>
</dbReference>
<keyword evidence="8" id="KW-1185">Reference proteome</keyword>
<organism evidence="7 8">
    <name type="scientific">Chelonia mydas</name>
    <name type="common">Green sea-turtle</name>
    <name type="synonym">Chelonia agassizi</name>
    <dbReference type="NCBI Taxonomy" id="8469"/>
    <lineage>
        <taxon>Eukaryota</taxon>
        <taxon>Metazoa</taxon>
        <taxon>Chordata</taxon>
        <taxon>Craniata</taxon>
        <taxon>Vertebrata</taxon>
        <taxon>Euteleostomi</taxon>
        <taxon>Archelosauria</taxon>
        <taxon>Testudinata</taxon>
        <taxon>Testudines</taxon>
        <taxon>Cryptodira</taxon>
        <taxon>Durocryptodira</taxon>
        <taxon>Americhelydia</taxon>
        <taxon>Chelonioidea</taxon>
        <taxon>Cheloniidae</taxon>
        <taxon>Chelonia</taxon>
    </lineage>
</organism>
<dbReference type="Pfam" id="PF01129">
    <property type="entry name" value="ART"/>
    <property type="match status" value="1"/>
</dbReference>
<keyword evidence="4" id="KW-0548">Nucleotidyltransferase</keyword>
<comment type="catalytic activity">
    <reaction evidence="5 6">
        <text>L-arginyl-[protein] + NAD(+) = N(omega)-(ADP-D-ribosyl)-L-arginyl-[protein] + nicotinamide + H(+)</text>
        <dbReference type="Rhea" id="RHEA:19149"/>
        <dbReference type="Rhea" id="RHEA-COMP:10532"/>
        <dbReference type="Rhea" id="RHEA-COMP:15087"/>
        <dbReference type="ChEBI" id="CHEBI:15378"/>
        <dbReference type="ChEBI" id="CHEBI:17154"/>
        <dbReference type="ChEBI" id="CHEBI:29965"/>
        <dbReference type="ChEBI" id="CHEBI:57540"/>
        <dbReference type="ChEBI" id="CHEBI:142554"/>
        <dbReference type="EC" id="2.4.2.31"/>
    </reaction>
</comment>
<keyword evidence="6" id="KW-0521">NADP</keyword>
<evidence type="ECO:0000256" key="4">
    <source>
        <dbReference type="ARBA" id="ARBA00022695"/>
    </source>
</evidence>
<dbReference type="STRING" id="8469.M7AJJ5"/>
<keyword evidence="7" id="KW-0418">Kinase</keyword>
<keyword evidence="2 6" id="KW-0328">Glycosyltransferase</keyword>
<evidence type="ECO:0000256" key="6">
    <source>
        <dbReference type="RuleBase" id="RU361228"/>
    </source>
</evidence>
<evidence type="ECO:0000256" key="1">
    <source>
        <dbReference type="ARBA" id="ARBA00009558"/>
    </source>
</evidence>
<dbReference type="GO" id="GO:0106274">
    <property type="term" value="F:NAD+-protein-arginine ADP-ribosyltransferase activity"/>
    <property type="evidence" value="ECO:0007669"/>
    <property type="project" value="UniProtKB-EC"/>
</dbReference>
<keyword evidence="6" id="KW-0520">NAD</keyword>
<proteinExistence type="inferred from homology"/>
<gene>
    <name evidence="7" type="ORF">UY3_17691</name>
</gene>
<keyword evidence="3 6" id="KW-0808">Transferase</keyword>
<name>M7AJJ5_CHEMY</name>
<evidence type="ECO:0000256" key="2">
    <source>
        <dbReference type="ARBA" id="ARBA00022676"/>
    </source>
</evidence>
<dbReference type="GO" id="GO:0016779">
    <property type="term" value="F:nucleotidyltransferase activity"/>
    <property type="evidence" value="ECO:0007669"/>
    <property type="project" value="UniProtKB-KW"/>
</dbReference>
<evidence type="ECO:0000256" key="3">
    <source>
        <dbReference type="ARBA" id="ARBA00022679"/>
    </source>
</evidence>
<dbReference type="EMBL" id="KB592770">
    <property type="protein sequence ID" value="EMP25251.1"/>
    <property type="molecule type" value="Genomic_DNA"/>
</dbReference>